<feature type="compositionally biased region" description="Polar residues" evidence="1">
    <location>
        <begin position="476"/>
        <end position="497"/>
    </location>
</feature>
<reference evidence="3 4" key="1">
    <citation type="submission" date="2022-09" db="EMBL/GenBank/DDBJ databases">
        <authorList>
            <person name="Palmer J.M."/>
        </authorList>
    </citation>
    <scope>NUCLEOTIDE SEQUENCE [LARGE SCALE GENOMIC DNA]</scope>
    <source>
        <strain evidence="3 4">DSM 7382</strain>
    </source>
</reference>
<feature type="compositionally biased region" description="Pro residues" evidence="1">
    <location>
        <begin position="273"/>
        <end position="282"/>
    </location>
</feature>
<feature type="compositionally biased region" description="Basic and acidic residues" evidence="1">
    <location>
        <begin position="641"/>
        <end position="661"/>
    </location>
</feature>
<feature type="region of interest" description="Disordered" evidence="1">
    <location>
        <begin position="150"/>
        <end position="222"/>
    </location>
</feature>
<gene>
    <name evidence="3" type="ORF">QCA50_005087</name>
</gene>
<feature type="region of interest" description="Disordered" evidence="1">
    <location>
        <begin position="1"/>
        <end position="28"/>
    </location>
</feature>
<feature type="compositionally biased region" description="Low complexity" evidence="1">
    <location>
        <begin position="579"/>
        <end position="591"/>
    </location>
</feature>
<feature type="region of interest" description="Disordered" evidence="1">
    <location>
        <begin position="449"/>
        <end position="685"/>
    </location>
</feature>
<sequence>MAIPAECPNCNQSAGDPINQQNQSSNGTSPSPNLGVIFGVLGGLALIAFIVVIVVPLSRRRQARNIRVARDVENSSTSERRPSLLSFLSHQRQSPFHHKKTGAGPDTLLPLLTPFSTFTWSDLQGSNNESTDTIDDRDGMEKVEVYSFPTDNATISHHGQDGWAAGGRSVKTGERSESSAWSAHVSASGLPSPQRSPAPPGLPSKSSPPADQNKSAQVAPSTFPIPNPTLVFSPGPLSHPGTYPLSVSSIELSMEHPVKAKSRSSRPHSIQLPSPPASPPVPQSSQSGSLSRSRSVRSNSNAALPQSDIRLNRFRPPISSNHSAPTALPFRPPTSSSNPPSSWTTSTAPSSSSTQSPPLTGAFRKGSSIASASSNDSPSRYPAVSSVDNTLPTSISRRRSGSTVSEMPPTIHRTPLESRLRPSDMLRRASLSTNAPVLPGNRLASSASSVMSLPIGGSEDTPEPSTSRAYLRMSGSHHTTSQYETVPSTHGGQSGSLSYFDPTTGKESSSATPRLSSSSHPLPNIPTTSRNIRPLPTPPNQPSSSTSLYPLPPENSQNYKKISKSGQPAYVKRKDSPALRPLPQSPFLSSPPTSPPLRPTHHHSRSRGGSISSLSAINPLPYSSRSRAGSVITLGETPFEAVREERGEKLSEEGSDADSRKSVRAVLPPLPQMAPLQFDQYTPGR</sequence>
<feature type="compositionally biased region" description="Low complexity" evidence="1">
    <location>
        <begin position="333"/>
        <end position="360"/>
    </location>
</feature>
<accession>A0AAW0GGD8</accession>
<organism evidence="3 4">
    <name type="scientific">Cerrena zonata</name>
    <dbReference type="NCBI Taxonomy" id="2478898"/>
    <lineage>
        <taxon>Eukaryota</taxon>
        <taxon>Fungi</taxon>
        <taxon>Dikarya</taxon>
        <taxon>Basidiomycota</taxon>
        <taxon>Agaricomycotina</taxon>
        <taxon>Agaricomycetes</taxon>
        <taxon>Polyporales</taxon>
        <taxon>Cerrenaceae</taxon>
        <taxon>Cerrena</taxon>
    </lineage>
</organism>
<protein>
    <submittedName>
        <fullName evidence="3">Uncharacterized protein</fullName>
    </submittedName>
</protein>
<feature type="compositionally biased region" description="Polar residues" evidence="1">
    <location>
        <begin position="9"/>
        <end position="28"/>
    </location>
</feature>
<keyword evidence="4" id="KW-1185">Reference proteome</keyword>
<feature type="compositionally biased region" description="Polar residues" evidence="1">
    <location>
        <begin position="554"/>
        <end position="566"/>
    </location>
</feature>
<keyword evidence="2" id="KW-1133">Transmembrane helix</keyword>
<feature type="compositionally biased region" description="Low complexity" evidence="1">
    <location>
        <begin position="367"/>
        <end position="379"/>
    </location>
</feature>
<comment type="caution">
    <text evidence="3">The sequence shown here is derived from an EMBL/GenBank/DDBJ whole genome shotgun (WGS) entry which is preliminary data.</text>
</comment>
<evidence type="ECO:0000256" key="1">
    <source>
        <dbReference type="SAM" id="MobiDB-lite"/>
    </source>
</evidence>
<name>A0AAW0GGD8_9APHY</name>
<dbReference type="AlphaFoldDB" id="A0AAW0GGD8"/>
<proteinExistence type="predicted"/>
<evidence type="ECO:0000256" key="2">
    <source>
        <dbReference type="SAM" id="Phobius"/>
    </source>
</evidence>
<keyword evidence="2" id="KW-0472">Membrane</keyword>
<feature type="compositionally biased region" description="Polar residues" evidence="1">
    <location>
        <begin position="386"/>
        <end position="405"/>
    </location>
</feature>
<feature type="compositionally biased region" description="Low complexity" evidence="1">
    <location>
        <begin position="508"/>
        <end position="519"/>
    </location>
</feature>
<feature type="transmembrane region" description="Helical" evidence="2">
    <location>
        <begin position="34"/>
        <end position="57"/>
    </location>
</feature>
<keyword evidence="2" id="KW-0812">Transmembrane</keyword>
<dbReference type="EMBL" id="JASBNA010000005">
    <property type="protein sequence ID" value="KAK7691687.1"/>
    <property type="molecule type" value="Genomic_DNA"/>
</dbReference>
<feature type="compositionally biased region" description="Polar residues" evidence="1">
    <location>
        <begin position="204"/>
        <end position="220"/>
    </location>
</feature>
<dbReference type="Proteomes" id="UP001385951">
    <property type="component" value="Unassembled WGS sequence"/>
</dbReference>
<feature type="compositionally biased region" description="Low complexity" evidence="1">
    <location>
        <begin position="283"/>
        <end position="304"/>
    </location>
</feature>
<feature type="region of interest" description="Disordered" evidence="1">
    <location>
        <begin position="256"/>
        <end position="422"/>
    </location>
</feature>
<evidence type="ECO:0000313" key="3">
    <source>
        <dbReference type="EMBL" id="KAK7691687.1"/>
    </source>
</evidence>
<evidence type="ECO:0000313" key="4">
    <source>
        <dbReference type="Proteomes" id="UP001385951"/>
    </source>
</evidence>